<gene>
    <name evidence="1" type="ORF">HHI36_008888</name>
</gene>
<proteinExistence type="predicted"/>
<dbReference type="Proteomes" id="UP001516400">
    <property type="component" value="Unassembled WGS sequence"/>
</dbReference>
<organism evidence="1 2">
    <name type="scientific">Cryptolaemus montrouzieri</name>
    <dbReference type="NCBI Taxonomy" id="559131"/>
    <lineage>
        <taxon>Eukaryota</taxon>
        <taxon>Metazoa</taxon>
        <taxon>Ecdysozoa</taxon>
        <taxon>Arthropoda</taxon>
        <taxon>Hexapoda</taxon>
        <taxon>Insecta</taxon>
        <taxon>Pterygota</taxon>
        <taxon>Neoptera</taxon>
        <taxon>Endopterygota</taxon>
        <taxon>Coleoptera</taxon>
        <taxon>Polyphaga</taxon>
        <taxon>Cucujiformia</taxon>
        <taxon>Coccinelloidea</taxon>
        <taxon>Coccinellidae</taxon>
        <taxon>Scymninae</taxon>
        <taxon>Scymnini</taxon>
        <taxon>Cryptolaemus</taxon>
    </lineage>
</organism>
<sequence>KNIGGTHTFPNTFNPSSKLLKTVNQIAPQFQIKFKGGKYYCLRQIVIKVEDQEKKEDTMTKRKDTTTISCIREITGIILVISKRKQDRKKLLPMRR</sequence>
<dbReference type="AlphaFoldDB" id="A0ABD2MU94"/>
<reference evidence="1 2" key="1">
    <citation type="journal article" date="2021" name="BMC Biol.">
        <title>Horizontally acquired antibacterial genes associated with adaptive radiation of ladybird beetles.</title>
        <authorList>
            <person name="Li H.S."/>
            <person name="Tang X.F."/>
            <person name="Huang Y.H."/>
            <person name="Xu Z.Y."/>
            <person name="Chen M.L."/>
            <person name="Du X.Y."/>
            <person name="Qiu B.Y."/>
            <person name="Chen P.T."/>
            <person name="Zhang W."/>
            <person name="Slipinski A."/>
            <person name="Escalona H.E."/>
            <person name="Waterhouse R.M."/>
            <person name="Zwick A."/>
            <person name="Pang H."/>
        </authorList>
    </citation>
    <scope>NUCLEOTIDE SEQUENCE [LARGE SCALE GENOMIC DNA]</scope>
    <source>
        <strain evidence="1">SYSU2018</strain>
    </source>
</reference>
<keyword evidence="2" id="KW-1185">Reference proteome</keyword>
<name>A0ABD2MU94_9CUCU</name>
<dbReference type="EMBL" id="JABFTP020000021">
    <property type="protein sequence ID" value="KAL3269830.1"/>
    <property type="molecule type" value="Genomic_DNA"/>
</dbReference>
<feature type="non-terminal residue" evidence="1">
    <location>
        <position position="1"/>
    </location>
</feature>
<evidence type="ECO:0000313" key="1">
    <source>
        <dbReference type="EMBL" id="KAL3269830.1"/>
    </source>
</evidence>
<comment type="caution">
    <text evidence="1">The sequence shown here is derived from an EMBL/GenBank/DDBJ whole genome shotgun (WGS) entry which is preliminary data.</text>
</comment>
<evidence type="ECO:0000313" key="2">
    <source>
        <dbReference type="Proteomes" id="UP001516400"/>
    </source>
</evidence>
<protein>
    <submittedName>
        <fullName evidence="1">Uncharacterized protein</fullName>
    </submittedName>
</protein>
<accession>A0ABD2MU94</accession>